<reference evidence="4" key="2">
    <citation type="submission" date="2023-01" db="EMBL/GenBank/DDBJ databases">
        <authorList>
            <person name="Sun Q."/>
            <person name="Evtushenko L."/>
        </authorList>
    </citation>
    <scope>NUCLEOTIDE SEQUENCE</scope>
    <source>
        <strain evidence="4">VKM B-2789</strain>
    </source>
</reference>
<gene>
    <name evidence="4" type="ORF">GCM10017653_31340</name>
</gene>
<evidence type="ECO:0000256" key="3">
    <source>
        <dbReference type="SAM" id="SignalP"/>
    </source>
</evidence>
<dbReference type="Gene3D" id="3.40.190.10">
    <property type="entry name" value="Periplasmic binding protein-like II"/>
    <property type="match status" value="2"/>
</dbReference>
<dbReference type="Pfam" id="PF13416">
    <property type="entry name" value="SBP_bac_8"/>
    <property type="match status" value="1"/>
</dbReference>
<feature type="chain" id="PRO_5040827598" evidence="3">
    <location>
        <begin position="28"/>
        <end position="351"/>
    </location>
</feature>
<comment type="caution">
    <text evidence="4">The sequence shown here is derived from an EMBL/GenBank/DDBJ whole genome shotgun (WGS) entry which is preliminary data.</text>
</comment>
<sequence>MKNTIGRLMLAAGLTAGLSIAAGAAMARDLTVVGWGGTAQAAQDKAMFQPYVKDTGNKLVHDSWNGGIGVLRTKAQGESTWDVVQVEADELVLGCEEGIYAWLDWSKLGGQEQYLPGMTNECGTGTFVWSTALAYDKAKLGDNGPKSWADFFDTKKFPGKRSLRRGPRQSLEFALLADGVPQDDVYKLLATKEGVDRAFKKLDTIKKDIVWWEAGSQPVQLLQSGEVAMTSVYNGRIFAVNNADKTNFALAWPAGFIYQVDSWVILANSPNKDQAESFLKFIQTSARQQDVANVLAYGPTLKDATGNIAPNVLPYLPTAPGVIEHGLSFDTAFWVDNIEALNERFNAWAAQ</sequence>
<dbReference type="AlphaFoldDB" id="A0A9W6JZ84"/>
<dbReference type="InterPro" id="IPR006059">
    <property type="entry name" value="SBP"/>
</dbReference>
<evidence type="ECO:0000313" key="4">
    <source>
        <dbReference type="EMBL" id="GLK85064.1"/>
    </source>
</evidence>
<evidence type="ECO:0000256" key="2">
    <source>
        <dbReference type="ARBA" id="ARBA00022764"/>
    </source>
</evidence>
<evidence type="ECO:0000313" key="5">
    <source>
        <dbReference type="Proteomes" id="UP001143330"/>
    </source>
</evidence>
<dbReference type="EMBL" id="BSFM01000014">
    <property type="protein sequence ID" value="GLK85064.1"/>
    <property type="molecule type" value="Genomic_DNA"/>
</dbReference>
<dbReference type="RefSeq" id="WP_213364889.1">
    <property type="nucleotide sequence ID" value="NZ_BSFM01000014.1"/>
</dbReference>
<proteinExistence type="predicted"/>
<reference evidence="4" key="1">
    <citation type="journal article" date="2014" name="Int. J. Syst. Evol. Microbiol.">
        <title>Complete genome sequence of Corynebacterium casei LMG S-19264T (=DSM 44701T), isolated from a smear-ripened cheese.</title>
        <authorList>
            <consortium name="US DOE Joint Genome Institute (JGI-PGF)"/>
            <person name="Walter F."/>
            <person name="Albersmeier A."/>
            <person name="Kalinowski J."/>
            <person name="Ruckert C."/>
        </authorList>
    </citation>
    <scope>NUCLEOTIDE SEQUENCE</scope>
    <source>
        <strain evidence="4">VKM B-2789</strain>
    </source>
</reference>
<dbReference type="SUPFAM" id="SSF53850">
    <property type="entry name" value="Periplasmic binding protein-like II"/>
    <property type="match status" value="1"/>
</dbReference>
<accession>A0A9W6JZ84</accession>
<feature type="signal peptide" evidence="3">
    <location>
        <begin position="1"/>
        <end position="27"/>
    </location>
</feature>
<dbReference type="PANTHER" id="PTHR30222:SF2">
    <property type="entry name" value="ABC TRANSPORTER SUBSTRATE-BINDING PROTEIN"/>
    <property type="match status" value="1"/>
</dbReference>
<dbReference type="CDD" id="cd13589">
    <property type="entry name" value="PBP2_polyamine_RpCGA009"/>
    <property type="match status" value="1"/>
</dbReference>
<keyword evidence="2" id="KW-0574">Periplasm</keyword>
<dbReference type="Proteomes" id="UP001143330">
    <property type="component" value="Unassembled WGS sequence"/>
</dbReference>
<keyword evidence="5" id="KW-1185">Reference proteome</keyword>
<protein>
    <submittedName>
        <fullName evidence="4">ABC transporter substrate-binding protein</fullName>
    </submittedName>
</protein>
<evidence type="ECO:0000256" key="1">
    <source>
        <dbReference type="ARBA" id="ARBA00022729"/>
    </source>
</evidence>
<dbReference type="PANTHER" id="PTHR30222">
    <property type="entry name" value="SPERMIDINE/PUTRESCINE-BINDING PERIPLASMIC PROTEIN"/>
    <property type="match status" value="1"/>
</dbReference>
<keyword evidence="1 3" id="KW-0732">Signal</keyword>
<name>A0A9W6JZ84_9HYPH</name>
<organism evidence="4 5">
    <name type="scientific">Ancylobacter defluvii</name>
    <dbReference type="NCBI Taxonomy" id="1282440"/>
    <lineage>
        <taxon>Bacteria</taxon>
        <taxon>Pseudomonadati</taxon>
        <taxon>Pseudomonadota</taxon>
        <taxon>Alphaproteobacteria</taxon>
        <taxon>Hyphomicrobiales</taxon>
        <taxon>Xanthobacteraceae</taxon>
        <taxon>Ancylobacter</taxon>
    </lineage>
</organism>